<proteinExistence type="predicted"/>
<accession>A0A1W6SN05</accession>
<dbReference type="RefSeq" id="WP_040851143.1">
    <property type="nucleotide sequence ID" value="NZ_CP021106.3"/>
</dbReference>
<protein>
    <submittedName>
        <fullName evidence="1">Uncharacterized protein</fullName>
    </submittedName>
</protein>
<evidence type="ECO:0000313" key="2">
    <source>
        <dbReference type="Proteomes" id="UP000012179"/>
    </source>
</evidence>
<name>A0A1W6SN05_9PROT</name>
<gene>
    <name evidence="1" type="ORF">EBAPG3_004940</name>
</gene>
<reference evidence="1 2" key="1">
    <citation type="journal article" date="2015" name="Int. J. Syst. Evol. Microbiol.">
        <title>Nitrosospira lacus sp. nov., a psychrotolerant, ammonia-oxidizing bacterium from sandy lake sediment.</title>
        <authorList>
            <person name="Urakawa H."/>
            <person name="Garcia J.C."/>
            <person name="Nielsen J.L."/>
            <person name="Le V.Q."/>
            <person name="Kozlowski J.A."/>
            <person name="Stein L.Y."/>
            <person name="Lim C.K."/>
            <person name="Pommerening-Roser A."/>
            <person name="Martens-Habbena W."/>
            <person name="Stahl D.A."/>
            <person name="Klotz M.G."/>
        </authorList>
    </citation>
    <scope>NUCLEOTIDE SEQUENCE [LARGE SCALE GENOMIC DNA]</scope>
    <source>
        <strain evidence="1 2">APG3</strain>
    </source>
</reference>
<dbReference type="EMBL" id="CP021106">
    <property type="protein sequence ID" value="ARO87166.1"/>
    <property type="molecule type" value="Genomic_DNA"/>
</dbReference>
<dbReference type="Proteomes" id="UP000012179">
    <property type="component" value="Chromosome"/>
</dbReference>
<keyword evidence="2" id="KW-1185">Reference proteome</keyword>
<evidence type="ECO:0000313" key="1">
    <source>
        <dbReference type="EMBL" id="ARO87166.1"/>
    </source>
</evidence>
<dbReference type="AlphaFoldDB" id="A0A1W6SN05"/>
<dbReference type="KEGG" id="nlc:EBAPG3_004940"/>
<organism evidence="1 2">
    <name type="scientific">Nitrosospira lacus</name>
    <dbReference type="NCBI Taxonomy" id="1288494"/>
    <lineage>
        <taxon>Bacteria</taxon>
        <taxon>Pseudomonadati</taxon>
        <taxon>Pseudomonadota</taxon>
        <taxon>Betaproteobacteria</taxon>
        <taxon>Nitrosomonadales</taxon>
        <taxon>Nitrosomonadaceae</taxon>
        <taxon>Nitrosospira</taxon>
    </lineage>
</organism>
<sequence>MAALNLQFLEMSLFIWFDLPDILRGKCNRLSIILTLNSLRNELAMTVKPRWGKLFASMAPTWEISGNRQIWDYKQQVKKPPETGGFSAWDT</sequence>